<dbReference type="FunFam" id="3.40.47.10:FF:000019">
    <property type="entry name" value="Polyketide synthase type I"/>
    <property type="match status" value="2"/>
</dbReference>
<dbReference type="InterPro" id="IPR013968">
    <property type="entry name" value="PKS_KR"/>
</dbReference>
<dbReference type="GO" id="GO:0004315">
    <property type="term" value="F:3-oxoacyl-[acyl-carrier-protein] synthase activity"/>
    <property type="evidence" value="ECO:0007669"/>
    <property type="project" value="InterPro"/>
</dbReference>
<dbReference type="Pfam" id="PF00109">
    <property type="entry name" value="ketoacyl-synt"/>
    <property type="match status" value="2"/>
</dbReference>
<evidence type="ECO:0000256" key="1">
    <source>
        <dbReference type="ARBA" id="ARBA00001957"/>
    </source>
</evidence>
<dbReference type="PANTHER" id="PTHR43775:SF51">
    <property type="entry name" value="INACTIVE PHENOLPHTHIOCEROL SYNTHESIS POLYKETIDE SYNTHASE TYPE I PKS1-RELATED"/>
    <property type="match status" value="1"/>
</dbReference>
<dbReference type="FunFam" id="3.40.366.10:FF:000002">
    <property type="entry name" value="Probable polyketide synthase 2"/>
    <property type="match status" value="1"/>
</dbReference>
<dbReference type="Gene3D" id="3.40.47.10">
    <property type="match status" value="2"/>
</dbReference>
<dbReference type="Pfam" id="PF00698">
    <property type="entry name" value="Acyl_transf_1"/>
    <property type="match status" value="1"/>
</dbReference>
<dbReference type="InterPro" id="IPR009081">
    <property type="entry name" value="PP-bd_ACP"/>
</dbReference>
<feature type="domain" description="Carrier" evidence="9">
    <location>
        <begin position="1522"/>
        <end position="1597"/>
    </location>
</feature>
<dbReference type="Pfam" id="PF18369">
    <property type="entry name" value="PKS_DE"/>
    <property type="match status" value="1"/>
</dbReference>
<dbReference type="InterPro" id="IPR016039">
    <property type="entry name" value="Thiolase-like"/>
</dbReference>
<dbReference type="InterPro" id="IPR036291">
    <property type="entry name" value="NAD(P)-bd_dom_sf"/>
</dbReference>
<dbReference type="RefSeq" id="WP_143166630.1">
    <property type="nucleotide sequence ID" value="NZ_FPJO01000070.1"/>
</dbReference>
<dbReference type="InterPro" id="IPR057326">
    <property type="entry name" value="KR_dom"/>
</dbReference>
<organism evidence="11 12">
    <name type="scientific">Streptomyces atratus</name>
    <dbReference type="NCBI Taxonomy" id="1893"/>
    <lineage>
        <taxon>Bacteria</taxon>
        <taxon>Bacillati</taxon>
        <taxon>Actinomycetota</taxon>
        <taxon>Actinomycetes</taxon>
        <taxon>Kitasatosporales</taxon>
        <taxon>Streptomycetaceae</taxon>
        <taxon>Streptomyces</taxon>
    </lineage>
</organism>
<dbReference type="InterPro" id="IPR032821">
    <property type="entry name" value="PKS_assoc"/>
</dbReference>
<dbReference type="GO" id="GO:0033068">
    <property type="term" value="P:macrolide biosynthetic process"/>
    <property type="evidence" value="ECO:0007669"/>
    <property type="project" value="UniProtKB-ARBA"/>
</dbReference>
<sequence>MATSADKVLEALRASVKETERLRKENARITGVAREPIAIIGMSCRYPGGVASPEDLWRLVDEGRDAVGPFPADRGWDIDALYATSPAGSGAYEGGFVPDAAEFDAGFFGISPREALAMDPQQRLLLEAAWEAVERAGVAPSALRGTRTGVFAGAAVSGYENKLQNASENVEGYFLTGTAGSVVSGRVAYTLGLEGPAVTVDTACSSSLVALHMAVQALRSGECELALAGGVAVMAVPEAYAEFSKQGGLAVDGRCKSFAAAADGTGWAEGVGVLLVERLSDAVRNGHQVLAVVRGTGVNQDGASNGLTAPNGTAQQRVIRQALANADLESAEVDAVEAHGTGTVLGDPIEAQALVDTYGQERSAGRPLWLGSMKSNMGHAQAASGVAGVIKMVMAMRHGVLPRTLHVDEPTPHVDWAAGEVELLTEARDWPETGRPRRAAVSSFGVSGTNAHIIVEQAPEPVSAPDGPGGTGGAGGAEHPWLVSGASAQGLAAQAERLLTHLTADGAGDAGQRVLDLGFSLATGRSALEHRAVVLGEDHETLLDGLRALARGGNAPGTVRGLAVPGRLGLMFSGQGSQRPGMGRELYETYPVYAEAFDAVCAELDRQLAVHVDLPVREVVFSEPGSAEAALLDATVYTQAGLFAVEVALFRLVGSWGVTPDHLLGHSVGEITAAHVAGVLTLEDACALVAARGRLMQALPAGGAMVSVQATEEEVAGLLDGRTDVSVAAVNGPRAVVISGAEETVAEIAAALGEQGRKTRRLQVSHAFHSPLMEPMLDEFRRVAESLTFHPPRLSIVSNVTGRMLRSQEVRDPGYWVRHVREAVRFADGVRTLADQGVSTFLELGPGGVLTAMGRAGVADAETAGNEGSADSVAFVAALRKDRPEPHAITASLAALHVRGTAVDWASFYAGTGGRRVDLPTYAFQRQRFWPTPTAAQDAAEVLATFRNETRFWEAVEREDLTALADAMRPVDVDPLAAALPALAAWRRRNRDLDIVDGLRHRIDWKPAAASATPNSASLASDWLVLTPTRTAYGALADRVAQALRDRGASVTALDINPQDLDRASLADLLAGHVEGRPAGVLSLLALAAEDSDGSDGSDGSDDAFAIGAVPAGTRATVLLTQALGDAGLDAPLWIATHGAVTIGRSESLHQPAQAPLWGLGRVIGLEHGERWGGLIDLPAELDERAADRLCAALADGTEDQIALRSSGLFVRRLAHDPRSTTPAGRPAFVPRGTALISGGTGALGAHTARWLAANGAERIILTGRRGPEAPGAAELVAELGTLGAPATVVACDVSDREALAALLESLRTDGGPALRSVFHTAGIASDTPLTDIDLSTFGDEIRAKATGAAYLDELLRDQDDEIDAFVLFSSISSVWGSRGQGAYATGNTYLDALAQRRRERGAAATSVSWGAWGGGGLADGREGERLALRGIRTMSPEHAIGALKHALDHDDTHVAVADVDWDRFLPAFTAARPRPLLSDLPEAIALADGESGDAASGGEAHDSRSRLRDRLAGLSPADRTALLMELVRTEAAAVLGHGTVDEIRPDRAFRDLGFDSLTAVDLRNRLVQETGVRLPSTLVFDHPNPTALARFIESELLVTNAVPGGDAAAAAGAGDDEPIAIVGMACRFPGGVAGPEDLWRLVASGGDGISAFPTNRGWDLDALYDPDPEAHGTSYVRDGGFLHDAPGFDADFFGISPREALAMDPQQRLMLEASWEVFERAGIDAGSVRGHRIGVFAGASASGYGADLGRTAEGTGTEGHLLTGMATSVLSGRVSYILGLEGPAVTVDTACSSSLVALHLAAQSLRSGECTMAVAGGVALMATPTGFVEFSRQGGLAADGRCKSFSDDADGTGWSEGVGVLLVERLSEARRNGHQVLAVIRGSAVNQDGASNGLTAPNGPSQQRVIRQALANSGLSTADVDTVEAHGTGTKLGDPIEAQALIATYGQDRPEGRPLWLGSIKSNIGHAAAASGVGGVIKMVMAMRHGVLPQTLHVDAPSSKVDWSAGAVELLAEARVWPGVGGRPRRAGVSSFGISGTNAHVILEQVQEEPVGPSVVESVLPVVPWVLSARSEQALAGQAERLLGLVEGVSPLDVGWSLAVTRT</sequence>
<dbReference type="SMART" id="SM00827">
    <property type="entry name" value="PKS_AT"/>
    <property type="match status" value="1"/>
</dbReference>
<dbReference type="InterPro" id="IPR001227">
    <property type="entry name" value="Ac_transferase_dom_sf"/>
</dbReference>
<evidence type="ECO:0000256" key="7">
    <source>
        <dbReference type="ARBA" id="ARBA00023315"/>
    </source>
</evidence>
<dbReference type="InterPro" id="IPR050091">
    <property type="entry name" value="PKS_NRPS_Biosynth_Enz"/>
</dbReference>
<dbReference type="InterPro" id="IPR020841">
    <property type="entry name" value="PKS_Beta-ketoAc_synthase_dom"/>
</dbReference>
<dbReference type="SUPFAM" id="SSF55048">
    <property type="entry name" value="Probable ACP-binding domain of malonyl-CoA ACP transacylase"/>
    <property type="match status" value="1"/>
</dbReference>
<evidence type="ECO:0000259" key="10">
    <source>
        <dbReference type="PROSITE" id="PS52004"/>
    </source>
</evidence>
<dbReference type="PROSITE" id="PS00012">
    <property type="entry name" value="PHOSPHOPANTETHEINE"/>
    <property type="match status" value="1"/>
</dbReference>
<dbReference type="InterPro" id="IPR016035">
    <property type="entry name" value="Acyl_Trfase/lysoPLipase"/>
</dbReference>
<feature type="domain" description="Ketosynthase family 3 (KS3)" evidence="10">
    <location>
        <begin position="34"/>
        <end position="457"/>
    </location>
</feature>
<dbReference type="GO" id="GO:0006633">
    <property type="term" value="P:fatty acid biosynthetic process"/>
    <property type="evidence" value="ECO:0007669"/>
    <property type="project" value="InterPro"/>
</dbReference>
<evidence type="ECO:0000256" key="3">
    <source>
        <dbReference type="ARBA" id="ARBA00022553"/>
    </source>
</evidence>
<dbReference type="Gene3D" id="3.40.50.720">
    <property type="entry name" value="NAD(P)-binding Rossmann-like Domain"/>
    <property type="match status" value="1"/>
</dbReference>
<dbReference type="InterPro" id="IPR006162">
    <property type="entry name" value="Ppantetheine_attach_site"/>
</dbReference>
<dbReference type="SUPFAM" id="SSF51735">
    <property type="entry name" value="NAD(P)-binding Rossmann-fold domains"/>
    <property type="match status" value="2"/>
</dbReference>
<dbReference type="Pfam" id="PF08990">
    <property type="entry name" value="Docking"/>
    <property type="match status" value="1"/>
</dbReference>
<dbReference type="PROSITE" id="PS52004">
    <property type="entry name" value="KS3_2"/>
    <property type="match status" value="2"/>
</dbReference>
<dbReference type="SUPFAM" id="SSF47336">
    <property type="entry name" value="ACP-like"/>
    <property type="match status" value="1"/>
</dbReference>
<evidence type="ECO:0000259" key="9">
    <source>
        <dbReference type="PROSITE" id="PS50075"/>
    </source>
</evidence>
<dbReference type="PROSITE" id="PS00606">
    <property type="entry name" value="KS3_1"/>
    <property type="match status" value="2"/>
</dbReference>
<dbReference type="Pfam" id="PF00550">
    <property type="entry name" value="PP-binding"/>
    <property type="match status" value="1"/>
</dbReference>
<dbReference type="SMART" id="SM00823">
    <property type="entry name" value="PKS_PP"/>
    <property type="match status" value="1"/>
</dbReference>
<dbReference type="SMART" id="SM00825">
    <property type="entry name" value="PKS_KS"/>
    <property type="match status" value="2"/>
</dbReference>
<dbReference type="Gene3D" id="6.10.140.1830">
    <property type="match status" value="1"/>
</dbReference>
<comment type="cofactor">
    <cofactor evidence="1">
        <name>pantetheine 4'-phosphate</name>
        <dbReference type="ChEBI" id="CHEBI:47942"/>
    </cofactor>
</comment>
<dbReference type="GO" id="GO:0004312">
    <property type="term" value="F:fatty acid synthase activity"/>
    <property type="evidence" value="ECO:0007669"/>
    <property type="project" value="TreeGrafter"/>
</dbReference>
<dbReference type="GO" id="GO:0031177">
    <property type="term" value="F:phosphopantetheine binding"/>
    <property type="evidence" value="ECO:0007669"/>
    <property type="project" value="InterPro"/>
</dbReference>
<evidence type="ECO:0000313" key="11">
    <source>
        <dbReference type="EMBL" id="SFY45335.1"/>
    </source>
</evidence>
<dbReference type="InterPro" id="IPR016036">
    <property type="entry name" value="Malonyl_transacylase_ACP-bd"/>
</dbReference>
<gene>
    <name evidence="11" type="ORF">SAMN02787144_10701</name>
</gene>
<dbReference type="InterPro" id="IPR020806">
    <property type="entry name" value="PKS_PP-bd"/>
</dbReference>
<dbReference type="SMART" id="SM01294">
    <property type="entry name" value="PKS_PP_betabranch"/>
    <property type="match status" value="1"/>
</dbReference>
<dbReference type="Pfam" id="PF08659">
    <property type="entry name" value="KR"/>
    <property type="match status" value="1"/>
</dbReference>
<dbReference type="Gene3D" id="1.10.1200.10">
    <property type="entry name" value="ACP-like"/>
    <property type="match status" value="1"/>
</dbReference>
<keyword evidence="3" id="KW-0597">Phosphoprotein</keyword>
<dbReference type="SUPFAM" id="SSF52151">
    <property type="entry name" value="FabD/lysophospholipase-like"/>
    <property type="match status" value="1"/>
</dbReference>
<dbReference type="SMART" id="SM00822">
    <property type="entry name" value="PKS_KR"/>
    <property type="match status" value="1"/>
</dbReference>
<name>A0A1K2FC81_STRAR</name>
<evidence type="ECO:0000256" key="5">
    <source>
        <dbReference type="ARBA" id="ARBA00023194"/>
    </source>
</evidence>
<dbReference type="InterPro" id="IPR018201">
    <property type="entry name" value="Ketoacyl_synth_AS"/>
</dbReference>
<feature type="domain" description="Ketosynthase family 3 (KS3)" evidence="10">
    <location>
        <begin position="1617"/>
        <end position="2046"/>
    </location>
</feature>
<dbReference type="EMBL" id="FPJO01000070">
    <property type="protein sequence ID" value="SFY45335.1"/>
    <property type="molecule type" value="Genomic_DNA"/>
</dbReference>
<dbReference type="InterPro" id="IPR014030">
    <property type="entry name" value="Ketoacyl_synth_N"/>
</dbReference>
<keyword evidence="4 11" id="KW-0808">Transferase</keyword>
<dbReference type="PANTHER" id="PTHR43775">
    <property type="entry name" value="FATTY ACID SYNTHASE"/>
    <property type="match status" value="1"/>
</dbReference>
<keyword evidence="2" id="KW-0596">Phosphopantetheine</keyword>
<dbReference type="Gene3D" id="3.30.70.3290">
    <property type="match status" value="1"/>
</dbReference>
<keyword evidence="6" id="KW-0511">Multifunctional enzyme</keyword>
<feature type="compositionally biased region" description="Gly residues" evidence="8">
    <location>
        <begin position="467"/>
        <end position="476"/>
    </location>
</feature>
<reference evidence="11 12" key="1">
    <citation type="submission" date="2016-11" db="EMBL/GenBank/DDBJ databases">
        <authorList>
            <person name="Jaros S."/>
            <person name="Januszkiewicz K."/>
            <person name="Wedrychowicz H."/>
        </authorList>
    </citation>
    <scope>NUCLEOTIDE SEQUENCE [LARGE SCALE GENOMIC DNA]</scope>
    <source>
        <strain evidence="11 12">OK807</strain>
    </source>
</reference>
<keyword evidence="7" id="KW-0012">Acyltransferase</keyword>
<evidence type="ECO:0000256" key="2">
    <source>
        <dbReference type="ARBA" id="ARBA00022450"/>
    </source>
</evidence>
<dbReference type="Pfam" id="PF16197">
    <property type="entry name" value="KAsynt_C_assoc"/>
    <property type="match status" value="2"/>
</dbReference>
<evidence type="ECO:0000313" key="12">
    <source>
        <dbReference type="Proteomes" id="UP000181909"/>
    </source>
</evidence>
<evidence type="ECO:0000256" key="4">
    <source>
        <dbReference type="ARBA" id="ARBA00022679"/>
    </source>
</evidence>
<dbReference type="InterPro" id="IPR015083">
    <property type="entry name" value="NorB/c/GfsB-D-like_docking"/>
</dbReference>
<evidence type="ECO:0000256" key="6">
    <source>
        <dbReference type="ARBA" id="ARBA00023268"/>
    </source>
</evidence>
<dbReference type="Proteomes" id="UP000181909">
    <property type="component" value="Unassembled WGS sequence"/>
</dbReference>
<dbReference type="InterPro" id="IPR014031">
    <property type="entry name" value="Ketoacyl_synth_C"/>
</dbReference>
<keyword evidence="5" id="KW-0045">Antibiotic biosynthesis</keyword>
<dbReference type="InterPro" id="IPR041618">
    <property type="entry name" value="PKS_DE"/>
</dbReference>
<dbReference type="InterPro" id="IPR014043">
    <property type="entry name" value="Acyl_transferase_dom"/>
</dbReference>
<dbReference type="STRING" id="1893.SAMN02787144_10701"/>
<dbReference type="FunFam" id="1.10.1200.10:FF:000007">
    <property type="entry name" value="Probable polyketide synthase pks17"/>
    <property type="match status" value="1"/>
</dbReference>
<feature type="non-terminal residue" evidence="11">
    <location>
        <position position="2104"/>
    </location>
</feature>
<dbReference type="CDD" id="cd08952">
    <property type="entry name" value="KR_1_SDR_x"/>
    <property type="match status" value="1"/>
</dbReference>
<dbReference type="PROSITE" id="PS50075">
    <property type="entry name" value="CARRIER"/>
    <property type="match status" value="1"/>
</dbReference>
<dbReference type="InterPro" id="IPR036736">
    <property type="entry name" value="ACP-like_sf"/>
</dbReference>
<accession>A0A1K2FC81</accession>
<dbReference type="SUPFAM" id="SSF53901">
    <property type="entry name" value="Thiolase-like"/>
    <property type="match status" value="2"/>
</dbReference>
<protein>
    <submittedName>
        <fullName evidence="11">Acyl transferase domain-containing protein</fullName>
    </submittedName>
</protein>
<evidence type="ECO:0000256" key="8">
    <source>
        <dbReference type="SAM" id="MobiDB-lite"/>
    </source>
</evidence>
<proteinExistence type="predicted"/>
<dbReference type="NCBIfam" id="NF045894">
    <property type="entry name" value="PKS_plus_SDR"/>
    <property type="match status" value="1"/>
</dbReference>
<dbReference type="Pfam" id="PF02801">
    <property type="entry name" value="Ketoacyl-synt_C"/>
    <property type="match status" value="2"/>
</dbReference>
<feature type="region of interest" description="Disordered" evidence="8">
    <location>
        <begin position="459"/>
        <end position="479"/>
    </location>
</feature>
<dbReference type="OrthoDB" id="9778690at2"/>
<dbReference type="CDD" id="cd00833">
    <property type="entry name" value="PKS"/>
    <property type="match status" value="2"/>
</dbReference>
<dbReference type="Gene3D" id="3.40.366.10">
    <property type="entry name" value="Malonyl-Coenzyme A Acyl Carrier Protein, domain 2"/>
    <property type="match status" value="1"/>
</dbReference>